<evidence type="ECO:0008006" key="3">
    <source>
        <dbReference type="Google" id="ProtNLM"/>
    </source>
</evidence>
<dbReference type="EMBL" id="CAJNOR010009120">
    <property type="protein sequence ID" value="CAF1641329.1"/>
    <property type="molecule type" value="Genomic_DNA"/>
</dbReference>
<keyword evidence="2" id="KW-1185">Reference proteome</keyword>
<comment type="caution">
    <text evidence="1">The sequence shown here is derived from an EMBL/GenBank/DDBJ whole genome shotgun (WGS) entry which is preliminary data.</text>
</comment>
<proteinExistence type="predicted"/>
<dbReference type="AlphaFoldDB" id="A0A816E2J0"/>
<reference evidence="1" key="1">
    <citation type="submission" date="2021-02" db="EMBL/GenBank/DDBJ databases">
        <authorList>
            <person name="Nowell W R."/>
        </authorList>
    </citation>
    <scope>NUCLEOTIDE SEQUENCE</scope>
</reference>
<gene>
    <name evidence="1" type="ORF">XAT740_LOCUS53365</name>
</gene>
<evidence type="ECO:0000313" key="1">
    <source>
        <dbReference type="EMBL" id="CAF1641329.1"/>
    </source>
</evidence>
<accession>A0A816E2J0</accession>
<evidence type="ECO:0000313" key="2">
    <source>
        <dbReference type="Proteomes" id="UP000663828"/>
    </source>
</evidence>
<name>A0A816E2J0_ADIRI</name>
<sequence>MGEDIISTRTTQHWFNRCKNGNLELDDIPSPGRPLEGCTETEILGLGQSRSWTETDRDLARDSRSCLGLGTSLLGEELQLTQQALNATIPILNAHSNTINTVKSGIERLYTRLQHLFLYSAIT</sequence>
<organism evidence="1 2">
    <name type="scientific">Adineta ricciae</name>
    <name type="common">Rotifer</name>
    <dbReference type="NCBI Taxonomy" id="249248"/>
    <lineage>
        <taxon>Eukaryota</taxon>
        <taxon>Metazoa</taxon>
        <taxon>Spiralia</taxon>
        <taxon>Gnathifera</taxon>
        <taxon>Rotifera</taxon>
        <taxon>Eurotatoria</taxon>
        <taxon>Bdelloidea</taxon>
        <taxon>Adinetida</taxon>
        <taxon>Adinetidae</taxon>
        <taxon>Adineta</taxon>
    </lineage>
</organism>
<dbReference type="Proteomes" id="UP000663828">
    <property type="component" value="Unassembled WGS sequence"/>
</dbReference>
<protein>
    <recommendedName>
        <fullName evidence="3">Mos1 transposase HTH domain-containing protein</fullName>
    </recommendedName>
</protein>